<name>A0ABT2QWR7_9GAMM</name>
<keyword evidence="1" id="KW-0732">Signal</keyword>
<sequence length="121" mass="13722">MKKIRIFIVFTFITTLGSTVQATQPPPQGGDWPVCDRLEMGFFVVASLRYEEGLSKEEALELLAEDDIEDPAEEALFRRMIDRVYELPADLQEQAEAQGEPEMTVENLIGDLLEECERQLG</sequence>
<feature type="chain" id="PRO_5046192042" evidence="1">
    <location>
        <begin position="23"/>
        <end position="121"/>
    </location>
</feature>
<proteinExistence type="predicted"/>
<evidence type="ECO:0000256" key="1">
    <source>
        <dbReference type="SAM" id="SignalP"/>
    </source>
</evidence>
<keyword evidence="3" id="KW-1185">Reference proteome</keyword>
<dbReference type="EMBL" id="ARXS01000005">
    <property type="protein sequence ID" value="MCU5781974.1"/>
    <property type="molecule type" value="Genomic_DNA"/>
</dbReference>
<gene>
    <name evidence="2" type="ORF">MA04_01274</name>
</gene>
<organism evidence="2 3">
    <name type="scientific">Alloalcanivorax balearicus MACL04</name>
    <dbReference type="NCBI Taxonomy" id="1177182"/>
    <lineage>
        <taxon>Bacteria</taxon>
        <taxon>Pseudomonadati</taxon>
        <taxon>Pseudomonadota</taxon>
        <taxon>Gammaproteobacteria</taxon>
        <taxon>Oceanospirillales</taxon>
        <taxon>Alcanivoracaceae</taxon>
        <taxon>Alloalcanivorax</taxon>
    </lineage>
</organism>
<comment type="caution">
    <text evidence="2">The sequence shown here is derived from an EMBL/GenBank/DDBJ whole genome shotgun (WGS) entry which is preliminary data.</text>
</comment>
<dbReference type="Proteomes" id="UP001064106">
    <property type="component" value="Unassembled WGS sequence"/>
</dbReference>
<protein>
    <submittedName>
        <fullName evidence="2">Uncharacterized protein</fullName>
    </submittedName>
</protein>
<accession>A0ABT2QWR7</accession>
<evidence type="ECO:0000313" key="2">
    <source>
        <dbReference type="EMBL" id="MCU5781974.1"/>
    </source>
</evidence>
<feature type="signal peptide" evidence="1">
    <location>
        <begin position="1"/>
        <end position="22"/>
    </location>
</feature>
<dbReference type="RefSeq" id="WP_163126451.1">
    <property type="nucleotide sequence ID" value="NZ_ARXS01000005.1"/>
</dbReference>
<evidence type="ECO:0000313" key="3">
    <source>
        <dbReference type="Proteomes" id="UP001064106"/>
    </source>
</evidence>
<reference evidence="2" key="1">
    <citation type="submission" date="2012-09" db="EMBL/GenBank/DDBJ databases">
        <title>Genome Sequence of alkane-degrading Bacterium Alcanivorax balearicus MACL04.</title>
        <authorList>
            <person name="Lai Q."/>
            <person name="Shao Z."/>
        </authorList>
    </citation>
    <scope>NUCLEOTIDE SEQUENCE</scope>
    <source>
        <strain evidence="2">MACL04</strain>
    </source>
</reference>